<dbReference type="CDD" id="cd00060">
    <property type="entry name" value="FHA"/>
    <property type="match status" value="1"/>
</dbReference>
<proteinExistence type="predicted"/>
<gene>
    <name evidence="2" type="ORF">BDP27DRAFT_1218387</name>
</gene>
<keyword evidence="3" id="KW-1185">Reference proteome</keyword>
<protein>
    <recommendedName>
        <fullName evidence="1">FHA domain-containing protein</fullName>
    </recommendedName>
</protein>
<dbReference type="OrthoDB" id="687730at2759"/>
<evidence type="ECO:0000259" key="1">
    <source>
        <dbReference type="PROSITE" id="PS50006"/>
    </source>
</evidence>
<dbReference type="Pfam" id="PF00498">
    <property type="entry name" value="FHA"/>
    <property type="match status" value="1"/>
</dbReference>
<dbReference type="PROSITE" id="PS50006">
    <property type="entry name" value="FHA_DOMAIN"/>
    <property type="match status" value="1"/>
</dbReference>
<dbReference type="InterPro" id="IPR000253">
    <property type="entry name" value="FHA_dom"/>
</dbReference>
<sequence length="152" mass="16320">MLALQAKEDSFPFASKFIPIHPNIRVVLGSQETSSGQTAGSRNATSTNGWFAALPPRNGQGPLVSPIPLSPNHAEIWSRNGQIYVRDLESAFGTYVNGIRVNGTVALKNNDTLCLGAKIVRNANTPAYVTDEHLRPIVAKVTCLGVPSRPNN</sequence>
<evidence type="ECO:0000313" key="2">
    <source>
        <dbReference type="EMBL" id="KAF9071784.1"/>
    </source>
</evidence>
<accession>A0A9P5PYV2</accession>
<dbReference type="Gene3D" id="2.60.200.20">
    <property type="match status" value="1"/>
</dbReference>
<dbReference type="SUPFAM" id="SSF49879">
    <property type="entry name" value="SMAD/FHA domain"/>
    <property type="match status" value="1"/>
</dbReference>
<evidence type="ECO:0000313" key="3">
    <source>
        <dbReference type="Proteomes" id="UP000772434"/>
    </source>
</evidence>
<dbReference type="EMBL" id="JADNRY010000029">
    <property type="protein sequence ID" value="KAF9071784.1"/>
    <property type="molecule type" value="Genomic_DNA"/>
</dbReference>
<reference evidence="2" key="1">
    <citation type="submission" date="2020-11" db="EMBL/GenBank/DDBJ databases">
        <authorList>
            <consortium name="DOE Joint Genome Institute"/>
            <person name="Ahrendt S."/>
            <person name="Riley R."/>
            <person name="Andreopoulos W."/>
            <person name="Labutti K."/>
            <person name="Pangilinan J."/>
            <person name="Ruiz-Duenas F.J."/>
            <person name="Barrasa J.M."/>
            <person name="Sanchez-Garcia M."/>
            <person name="Camarero S."/>
            <person name="Miyauchi S."/>
            <person name="Serrano A."/>
            <person name="Linde D."/>
            <person name="Babiker R."/>
            <person name="Drula E."/>
            <person name="Ayuso-Fernandez I."/>
            <person name="Pacheco R."/>
            <person name="Padilla G."/>
            <person name="Ferreira P."/>
            <person name="Barriuso J."/>
            <person name="Kellner H."/>
            <person name="Castanera R."/>
            <person name="Alfaro M."/>
            <person name="Ramirez L."/>
            <person name="Pisabarro A.G."/>
            <person name="Kuo A."/>
            <person name="Tritt A."/>
            <person name="Lipzen A."/>
            <person name="He G."/>
            <person name="Yan M."/>
            <person name="Ng V."/>
            <person name="Cullen D."/>
            <person name="Martin F."/>
            <person name="Rosso M.-N."/>
            <person name="Henrissat B."/>
            <person name="Hibbett D."/>
            <person name="Martinez A.T."/>
            <person name="Grigoriev I.V."/>
        </authorList>
    </citation>
    <scope>NUCLEOTIDE SEQUENCE</scope>
    <source>
        <strain evidence="2">AH 40177</strain>
    </source>
</reference>
<dbReference type="InterPro" id="IPR008984">
    <property type="entry name" value="SMAD_FHA_dom_sf"/>
</dbReference>
<name>A0A9P5PYV2_9AGAR</name>
<dbReference type="SMART" id="SM00240">
    <property type="entry name" value="FHA"/>
    <property type="match status" value="1"/>
</dbReference>
<feature type="domain" description="FHA" evidence="1">
    <location>
        <begin position="69"/>
        <end position="101"/>
    </location>
</feature>
<comment type="caution">
    <text evidence="2">The sequence shown here is derived from an EMBL/GenBank/DDBJ whole genome shotgun (WGS) entry which is preliminary data.</text>
</comment>
<dbReference type="Proteomes" id="UP000772434">
    <property type="component" value="Unassembled WGS sequence"/>
</dbReference>
<dbReference type="AlphaFoldDB" id="A0A9P5PYV2"/>
<organism evidence="2 3">
    <name type="scientific">Rhodocollybia butyracea</name>
    <dbReference type="NCBI Taxonomy" id="206335"/>
    <lineage>
        <taxon>Eukaryota</taxon>
        <taxon>Fungi</taxon>
        <taxon>Dikarya</taxon>
        <taxon>Basidiomycota</taxon>
        <taxon>Agaricomycotina</taxon>
        <taxon>Agaricomycetes</taxon>
        <taxon>Agaricomycetidae</taxon>
        <taxon>Agaricales</taxon>
        <taxon>Marasmiineae</taxon>
        <taxon>Omphalotaceae</taxon>
        <taxon>Rhodocollybia</taxon>
    </lineage>
</organism>